<organism evidence="1 2">
    <name type="scientific">Anopheles quadriannulatus</name>
    <name type="common">Mosquito</name>
    <dbReference type="NCBI Taxonomy" id="34691"/>
    <lineage>
        <taxon>Eukaryota</taxon>
        <taxon>Metazoa</taxon>
        <taxon>Ecdysozoa</taxon>
        <taxon>Arthropoda</taxon>
        <taxon>Hexapoda</taxon>
        <taxon>Insecta</taxon>
        <taxon>Pterygota</taxon>
        <taxon>Neoptera</taxon>
        <taxon>Endopterygota</taxon>
        <taxon>Diptera</taxon>
        <taxon>Nematocera</taxon>
        <taxon>Culicoidea</taxon>
        <taxon>Culicidae</taxon>
        <taxon>Anophelinae</taxon>
        <taxon>Anopheles</taxon>
    </lineage>
</organism>
<keyword evidence="2" id="KW-1185">Reference proteome</keyword>
<proteinExistence type="predicted"/>
<dbReference type="EnsemblMetazoa" id="AQUA014796-RA">
    <property type="protein sequence ID" value="AQUA014796-PA"/>
    <property type="gene ID" value="AQUA014796"/>
</dbReference>
<reference evidence="1" key="1">
    <citation type="submission" date="2020-05" db="UniProtKB">
        <authorList>
            <consortium name="EnsemblMetazoa"/>
        </authorList>
    </citation>
    <scope>IDENTIFICATION</scope>
    <source>
        <strain evidence="1">SANGQUA</strain>
    </source>
</reference>
<accession>A0A182XSI4</accession>
<dbReference type="AlphaFoldDB" id="A0A182XSI4"/>
<dbReference type="Proteomes" id="UP000076407">
    <property type="component" value="Unassembled WGS sequence"/>
</dbReference>
<protein>
    <submittedName>
        <fullName evidence="1">Uncharacterized protein</fullName>
    </submittedName>
</protein>
<name>A0A182XSI4_ANOQN</name>
<evidence type="ECO:0000313" key="2">
    <source>
        <dbReference type="Proteomes" id="UP000076407"/>
    </source>
</evidence>
<dbReference type="VEuPathDB" id="VectorBase:AQUA014796"/>
<sequence length="25" mass="2751">MCKKLCVQKAEGDAKDTLKHAGWCS</sequence>
<evidence type="ECO:0000313" key="1">
    <source>
        <dbReference type="EnsemblMetazoa" id="AQUA014796-PA"/>
    </source>
</evidence>